<comment type="caution">
    <text evidence="1">The sequence shown here is derived from an EMBL/GenBank/DDBJ whole genome shotgun (WGS) entry which is preliminary data.</text>
</comment>
<accession>A0A4S5BHI8</accession>
<dbReference type="AlphaFoldDB" id="A0A4S5BHI8"/>
<organism evidence="1 2">
    <name type="scientific">Bifidobacterium longum subsp. infantis</name>
    <dbReference type="NCBI Taxonomy" id="1682"/>
    <lineage>
        <taxon>Bacteria</taxon>
        <taxon>Bacillati</taxon>
        <taxon>Actinomycetota</taxon>
        <taxon>Actinomycetes</taxon>
        <taxon>Bifidobacteriales</taxon>
        <taxon>Bifidobacteriaceae</taxon>
        <taxon>Bifidobacterium</taxon>
    </lineage>
</organism>
<evidence type="ECO:0000313" key="1">
    <source>
        <dbReference type="EMBL" id="THJ30293.1"/>
    </source>
</evidence>
<gene>
    <name evidence="1" type="ORF">E6L38_02400</name>
</gene>
<sequence>MLLMPRTNPDTGQTACGMVSLETIAAWGELLGTGSDVETVAAIMQAKDPGIIDRETARHAWTSAYEQVEHDALEDLNQVRAASLHRAFTPTGALAPDGRAETRRLLGLDSTVTDPYEADAAIAAAQALAESTTDEPEPSIRLPAGVDATSLETLLAEHAAEIQTAREKFIDAITPPITDRR</sequence>
<name>A0A4S5BHI8_BIFLI</name>
<evidence type="ECO:0000313" key="2">
    <source>
        <dbReference type="Proteomes" id="UP000306697"/>
    </source>
</evidence>
<dbReference type="EMBL" id="SSWL01000003">
    <property type="protein sequence ID" value="THJ30293.1"/>
    <property type="molecule type" value="Genomic_DNA"/>
</dbReference>
<proteinExistence type="predicted"/>
<protein>
    <submittedName>
        <fullName evidence="1">Uncharacterized protein</fullName>
    </submittedName>
</protein>
<reference evidence="1 2" key="1">
    <citation type="submission" date="2019-04" db="EMBL/GenBank/DDBJ databases">
        <title>Genome Announcement To Ensure Probiotic Safety of Bifidobacterium longum subsp infantis UBBI-01.</title>
        <authorList>
            <person name="Sulthana A."/>
            <person name="Lakshmi S.G."/>
            <person name="Madempudi R.S."/>
        </authorList>
    </citation>
    <scope>NUCLEOTIDE SEQUENCE [LARGE SCALE GENOMIC DNA]</scope>
    <source>
        <strain evidence="1 2">UBBI-01</strain>
    </source>
</reference>
<dbReference type="Proteomes" id="UP000306697">
    <property type="component" value="Unassembled WGS sequence"/>
</dbReference>